<organism evidence="2 3">
    <name type="scientific">candidate division TA06 bacterium B3_TA06</name>
    <dbReference type="NCBI Taxonomy" id="2012487"/>
    <lineage>
        <taxon>Bacteria</taxon>
        <taxon>Bacteria division TA06</taxon>
    </lineage>
</organism>
<proteinExistence type="predicted"/>
<gene>
    <name evidence="2" type="ORF">CEE36_04475</name>
</gene>
<feature type="chain" id="PRO_5021727792" evidence="1">
    <location>
        <begin position="21"/>
        <end position="132"/>
    </location>
</feature>
<keyword evidence="1" id="KW-0732">Signal</keyword>
<protein>
    <submittedName>
        <fullName evidence="2">Uncharacterized protein</fullName>
    </submittedName>
</protein>
<accession>A0A532V7W7</accession>
<feature type="signal peptide" evidence="1">
    <location>
        <begin position="1"/>
        <end position="20"/>
    </location>
</feature>
<comment type="caution">
    <text evidence="2">The sequence shown here is derived from an EMBL/GenBank/DDBJ whole genome shotgun (WGS) entry which is preliminary data.</text>
</comment>
<evidence type="ECO:0000313" key="2">
    <source>
        <dbReference type="EMBL" id="TKJ43295.1"/>
    </source>
</evidence>
<reference evidence="2 3" key="1">
    <citation type="submission" date="2017-06" db="EMBL/GenBank/DDBJ databases">
        <title>Novel microbial phyla capable of carbon fixation and sulfur reduction in deep-sea sediments.</title>
        <authorList>
            <person name="Huang J."/>
            <person name="Baker B."/>
            <person name="Wang Y."/>
        </authorList>
    </citation>
    <scope>NUCLEOTIDE SEQUENCE [LARGE SCALE GENOMIC DNA]</scope>
    <source>
        <strain evidence="2">B3_TA06</strain>
    </source>
</reference>
<dbReference type="AlphaFoldDB" id="A0A532V7W7"/>
<name>A0A532V7W7_UNCT6</name>
<evidence type="ECO:0000313" key="3">
    <source>
        <dbReference type="Proteomes" id="UP000317778"/>
    </source>
</evidence>
<dbReference type="Proteomes" id="UP000317778">
    <property type="component" value="Unassembled WGS sequence"/>
</dbReference>
<evidence type="ECO:0000256" key="1">
    <source>
        <dbReference type="SAM" id="SignalP"/>
    </source>
</evidence>
<sequence>MKKIISVALILLAVGLIAAASDPAESKAVQEPDDPLMYIYWSGHGTGAWREFEIYYDMETRLFEGKWRNGERRGWIRGEAVEDIDNVGVIGVGTFGGDWSGTWKGTFYFRGECFGETRATTFPPGSGTFWGI</sequence>
<dbReference type="EMBL" id="NJBO01000005">
    <property type="protein sequence ID" value="TKJ43295.1"/>
    <property type="molecule type" value="Genomic_DNA"/>
</dbReference>